<protein>
    <submittedName>
        <fullName evidence="3">DUF1385 domain-containing protein</fullName>
    </submittedName>
</protein>
<keyword evidence="2" id="KW-0472">Membrane</keyword>
<evidence type="ECO:0000256" key="1">
    <source>
        <dbReference type="SAM" id="MobiDB-lite"/>
    </source>
</evidence>
<feature type="transmembrane region" description="Helical" evidence="2">
    <location>
        <begin position="217"/>
        <end position="238"/>
    </location>
</feature>
<reference evidence="3" key="2">
    <citation type="submission" date="2021-04" db="EMBL/GenBank/DDBJ databases">
        <authorList>
            <person name="Gilroy R."/>
        </authorList>
    </citation>
    <scope>NUCLEOTIDE SEQUENCE</scope>
    <source>
        <strain evidence="3">CHK178-16964</strain>
    </source>
</reference>
<feature type="compositionally biased region" description="Basic and acidic residues" evidence="1">
    <location>
        <begin position="300"/>
        <end position="316"/>
    </location>
</feature>
<evidence type="ECO:0000256" key="2">
    <source>
        <dbReference type="SAM" id="Phobius"/>
    </source>
</evidence>
<evidence type="ECO:0000313" key="4">
    <source>
        <dbReference type="Proteomes" id="UP000823900"/>
    </source>
</evidence>
<feature type="region of interest" description="Disordered" evidence="1">
    <location>
        <begin position="298"/>
        <end position="330"/>
    </location>
</feature>
<dbReference type="EMBL" id="DWZA01000079">
    <property type="protein sequence ID" value="HJA71723.1"/>
    <property type="molecule type" value="Genomic_DNA"/>
</dbReference>
<dbReference type="PANTHER" id="PTHR42867:SF1">
    <property type="entry name" value="MEMBRANE PROTEIN-RELATED"/>
    <property type="match status" value="1"/>
</dbReference>
<gene>
    <name evidence="3" type="ORF">IAA07_09135</name>
</gene>
<accession>A0A9D2KNL7</accession>
<evidence type="ECO:0000313" key="3">
    <source>
        <dbReference type="EMBL" id="HJA71723.1"/>
    </source>
</evidence>
<comment type="caution">
    <text evidence="3">The sequence shown here is derived from an EMBL/GenBank/DDBJ whole genome shotgun (WGS) entry which is preliminary data.</text>
</comment>
<organism evidence="3 4">
    <name type="scientific">Candidatus Lachnoclostridium stercoravium</name>
    <dbReference type="NCBI Taxonomy" id="2838633"/>
    <lineage>
        <taxon>Bacteria</taxon>
        <taxon>Bacillati</taxon>
        <taxon>Bacillota</taxon>
        <taxon>Clostridia</taxon>
        <taxon>Lachnospirales</taxon>
        <taxon>Lachnospiraceae</taxon>
    </lineage>
</organism>
<dbReference type="PANTHER" id="PTHR42867">
    <property type="entry name" value="MEMBRANE PROTEIN-RELATED"/>
    <property type="match status" value="1"/>
</dbReference>
<sequence length="330" mass="37138">MMKNRDDYATAVRRPDGGIEVQKDRYVSLTEKVKLFSLPFIRGVFSFADSMILGMRTLTFSASFFEEEEEEQPSRLELFLDKIFGEKLEKVLMAAVMVFSFILAIGIFMVLPLFIAGFFRGFIQSETAIAFLEGVIRLLIFIAYIKAVSMMEDIKRTFMYHGAEHKCINCIEHGLELNVENVRKSSKEHKRCGTSFLLIVMVISILFFMVIRTDTVLMRVISRILLVPVIAGVSYEFLRLAGRSDSPIVNALSKPGLWMQGLTTKEPDDSMIEVAIAAVEAVFDWKAYLAENFGYSYDPDDGKKDDIKENDGDKNDCGQGKNSNTAAAVG</sequence>
<feature type="compositionally biased region" description="Polar residues" evidence="1">
    <location>
        <begin position="320"/>
        <end position="330"/>
    </location>
</feature>
<dbReference type="AlphaFoldDB" id="A0A9D2KNL7"/>
<keyword evidence="2" id="KW-1133">Transmembrane helix</keyword>
<dbReference type="Proteomes" id="UP000823900">
    <property type="component" value="Unassembled WGS sequence"/>
</dbReference>
<proteinExistence type="predicted"/>
<keyword evidence="2" id="KW-0812">Transmembrane</keyword>
<dbReference type="InterPro" id="IPR010787">
    <property type="entry name" value="DUF1385"/>
</dbReference>
<feature type="transmembrane region" description="Helical" evidence="2">
    <location>
        <begin position="127"/>
        <end position="145"/>
    </location>
</feature>
<reference evidence="3" key="1">
    <citation type="journal article" date="2021" name="PeerJ">
        <title>Extensive microbial diversity within the chicken gut microbiome revealed by metagenomics and culture.</title>
        <authorList>
            <person name="Gilroy R."/>
            <person name="Ravi A."/>
            <person name="Getino M."/>
            <person name="Pursley I."/>
            <person name="Horton D.L."/>
            <person name="Alikhan N.F."/>
            <person name="Baker D."/>
            <person name="Gharbi K."/>
            <person name="Hall N."/>
            <person name="Watson M."/>
            <person name="Adriaenssens E.M."/>
            <person name="Foster-Nyarko E."/>
            <person name="Jarju S."/>
            <person name="Secka A."/>
            <person name="Antonio M."/>
            <person name="Oren A."/>
            <person name="Chaudhuri R.R."/>
            <person name="La Ragione R."/>
            <person name="Hildebrand F."/>
            <person name="Pallen M.J."/>
        </authorList>
    </citation>
    <scope>NUCLEOTIDE SEQUENCE</scope>
    <source>
        <strain evidence="3">CHK178-16964</strain>
    </source>
</reference>
<feature type="transmembrane region" description="Helical" evidence="2">
    <location>
        <begin position="192"/>
        <end position="211"/>
    </location>
</feature>
<feature type="transmembrane region" description="Helical" evidence="2">
    <location>
        <begin position="91"/>
        <end position="115"/>
    </location>
</feature>
<name>A0A9D2KNL7_9FIRM</name>
<dbReference type="Pfam" id="PF07136">
    <property type="entry name" value="DUF1385"/>
    <property type="match status" value="1"/>
</dbReference>